<keyword evidence="1" id="KW-0472">Membrane</keyword>
<accession>A0A165MU71</accession>
<keyword evidence="1" id="KW-0812">Transmembrane</keyword>
<dbReference type="AlphaFoldDB" id="A0A165MU71"/>
<feature type="transmembrane region" description="Helical" evidence="1">
    <location>
        <begin position="21"/>
        <end position="40"/>
    </location>
</feature>
<sequence>MIHNLFWQATERGSRAPRENVYALMTQFAIATFMVATLIANTIRQPEYVEMDSGTSNIVADPLSQPSRGLSRSMAVHGHVDRIYHIRIPAADRGPPGAQCSKSVNEYFLQRLRACHFRARTCIYNQCQLGLPGQVNTAE</sequence>
<keyword evidence="1" id="KW-1133">Transmembrane helix</keyword>
<reference evidence="2 3" key="1">
    <citation type="journal article" date="2016" name="Mol. Biol. Evol.">
        <title>Comparative Genomics of Early-Diverging Mushroom-Forming Fungi Provides Insights into the Origins of Lignocellulose Decay Capabilities.</title>
        <authorList>
            <person name="Nagy L.G."/>
            <person name="Riley R."/>
            <person name="Tritt A."/>
            <person name="Adam C."/>
            <person name="Daum C."/>
            <person name="Floudas D."/>
            <person name="Sun H."/>
            <person name="Yadav J.S."/>
            <person name="Pangilinan J."/>
            <person name="Larsson K.H."/>
            <person name="Matsuura K."/>
            <person name="Barry K."/>
            <person name="Labutti K."/>
            <person name="Kuo R."/>
            <person name="Ohm R.A."/>
            <person name="Bhattacharya S.S."/>
            <person name="Shirouzu T."/>
            <person name="Yoshinaga Y."/>
            <person name="Martin F.M."/>
            <person name="Grigoriev I.V."/>
            <person name="Hibbett D.S."/>
        </authorList>
    </citation>
    <scope>NUCLEOTIDE SEQUENCE [LARGE SCALE GENOMIC DNA]</scope>
    <source>
        <strain evidence="2 3">HHB14362 ss-1</strain>
    </source>
</reference>
<evidence type="ECO:0000313" key="2">
    <source>
        <dbReference type="EMBL" id="KZT18784.1"/>
    </source>
</evidence>
<name>A0A165MU71_9AGAM</name>
<dbReference type="InParanoid" id="A0A165MU71"/>
<proteinExistence type="predicted"/>
<keyword evidence="3" id="KW-1185">Reference proteome</keyword>
<gene>
    <name evidence="2" type="ORF">NEOLEDRAFT_119565</name>
</gene>
<protein>
    <submittedName>
        <fullName evidence="2">Uncharacterized protein</fullName>
    </submittedName>
</protein>
<evidence type="ECO:0000256" key="1">
    <source>
        <dbReference type="SAM" id="Phobius"/>
    </source>
</evidence>
<organism evidence="2 3">
    <name type="scientific">Neolentinus lepideus HHB14362 ss-1</name>
    <dbReference type="NCBI Taxonomy" id="1314782"/>
    <lineage>
        <taxon>Eukaryota</taxon>
        <taxon>Fungi</taxon>
        <taxon>Dikarya</taxon>
        <taxon>Basidiomycota</taxon>
        <taxon>Agaricomycotina</taxon>
        <taxon>Agaricomycetes</taxon>
        <taxon>Gloeophyllales</taxon>
        <taxon>Gloeophyllaceae</taxon>
        <taxon>Neolentinus</taxon>
    </lineage>
</organism>
<dbReference type="EMBL" id="KV425662">
    <property type="protein sequence ID" value="KZT18784.1"/>
    <property type="molecule type" value="Genomic_DNA"/>
</dbReference>
<dbReference type="Proteomes" id="UP000076761">
    <property type="component" value="Unassembled WGS sequence"/>
</dbReference>
<evidence type="ECO:0000313" key="3">
    <source>
        <dbReference type="Proteomes" id="UP000076761"/>
    </source>
</evidence>